<keyword evidence="3 6" id="KW-0812">Transmembrane</keyword>
<dbReference type="EMBL" id="JABSNO010000015">
    <property type="protein sequence ID" value="NRS93011.1"/>
    <property type="molecule type" value="Genomic_DNA"/>
</dbReference>
<evidence type="ECO:0000256" key="3">
    <source>
        <dbReference type="ARBA" id="ARBA00022692"/>
    </source>
</evidence>
<evidence type="ECO:0000256" key="1">
    <source>
        <dbReference type="ARBA" id="ARBA00004141"/>
    </source>
</evidence>
<keyword evidence="5 6" id="KW-0472">Membrane</keyword>
<evidence type="ECO:0000313" key="8">
    <source>
        <dbReference type="Proteomes" id="UP000610746"/>
    </source>
</evidence>
<feature type="transmembrane region" description="Helical" evidence="6">
    <location>
        <begin position="91"/>
        <end position="114"/>
    </location>
</feature>
<feature type="transmembrane region" description="Helical" evidence="6">
    <location>
        <begin position="40"/>
        <end position="57"/>
    </location>
</feature>
<dbReference type="RefSeq" id="WP_173779596.1">
    <property type="nucleotide sequence ID" value="NZ_JABSNO010000015.1"/>
</dbReference>
<evidence type="ECO:0000313" key="7">
    <source>
        <dbReference type="EMBL" id="NRS93011.1"/>
    </source>
</evidence>
<evidence type="ECO:0000256" key="5">
    <source>
        <dbReference type="ARBA" id="ARBA00023136"/>
    </source>
</evidence>
<dbReference type="Proteomes" id="UP000610746">
    <property type="component" value="Unassembled WGS sequence"/>
</dbReference>
<keyword evidence="8" id="KW-1185">Reference proteome</keyword>
<gene>
    <name evidence="7" type="ORF">HNQ03_002096</name>
</gene>
<feature type="transmembrane region" description="Helical" evidence="6">
    <location>
        <begin position="63"/>
        <end position="82"/>
    </location>
</feature>
<dbReference type="InterPro" id="IPR005226">
    <property type="entry name" value="UPF0014_fam"/>
</dbReference>
<comment type="similarity">
    <text evidence="2">Belongs to the UPF0014 family.</text>
</comment>
<reference evidence="7" key="1">
    <citation type="submission" date="2020-05" db="EMBL/GenBank/DDBJ databases">
        <title>Genomic Encyclopedia of Type Strains, Phase IV (KMG-V): Genome sequencing to study the core and pangenomes of soil and plant-associated prokaryotes.</title>
        <authorList>
            <person name="Whitman W."/>
        </authorList>
    </citation>
    <scope>NUCLEOTIDE SEQUENCE</scope>
    <source>
        <strain evidence="7">16F</strain>
    </source>
</reference>
<evidence type="ECO:0000256" key="6">
    <source>
        <dbReference type="SAM" id="Phobius"/>
    </source>
</evidence>
<comment type="caution">
    <text evidence="7">The sequence shown here is derived from an EMBL/GenBank/DDBJ whole genome shotgun (WGS) entry which is preliminary data.</text>
</comment>
<comment type="subcellular location">
    <subcellularLocation>
        <location evidence="1">Membrane</location>
        <topology evidence="1">Multi-pass membrane protein</topology>
    </subcellularLocation>
</comment>
<name>A0A8J8G839_9FLAO</name>
<sequence length="263" mass="29582">MGAQDISWWDLSLGYILVLIPIIVFSYFKTGLVKPTLIATARMTVQLYLIGLYLEYIFTLNNIWINIGWVILMVLIASFTAIKRSYLNRKIFLFPIFLSMLIVIFAVDFYFLGVVVKLDFLFDAKYFIPITGMLIGNSMSNNIVAFNTYFDSLDKNQTQYKFALANGATKLEALKSFIKEALVKSLSPTIATTSVVGLISLPGMMTGQILGGQSPAVAIKYQIMIMITILVTSMMTVILSILISNRFIFDKMEMPLKNLYSGK</sequence>
<feature type="transmembrane region" description="Helical" evidence="6">
    <location>
        <begin position="6"/>
        <end position="28"/>
    </location>
</feature>
<dbReference type="PANTHER" id="PTHR30028">
    <property type="entry name" value="UPF0014 INNER MEMBRANE PROTEIN YBBM-RELATED"/>
    <property type="match status" value="1"/>
</dbReference>
<proteinExistence type="inferred from homology"/>
<feature type="transmembrane region" description="Helical" evidence="6">
    <location>
        <begin position="126"/>
        <end position="150"/>
    </location>
</feature>
<dbReference type="Pfam" id="PF03649">
    <property type="entry name" value="UPF0014"/>
    <property type="match status" value="1"/>
</dbReference>
<feature type="transmembrane region" description="Helical" evidence="6">
    <location>
        <begin position="181"/>
        <end position="201"/>
    </location>
</feature>
<dbReference type="GO" id="GO:0005886">
    <property type="term" value="C:plasma membrane"/>
    <property type="evidence" value="ECO:0007669"/>
    <property type="project" value="TreeGrafter"/>
</dbReference>
<evidence type="ECO:0000256" key="2">
    <source>
        <dbReference type="ARBA" id="ARBA00005268"/>
    </source>
</evidence>
<dbReference type="AlphaFoldDB" id="A0A8J8G839"/>
<protein>
    <submittedName>
        <fullName evidence="7">Putative ABC transport system permease protein</fullName>
    </submittedName>
</protein>
<accession>A0A8J8G839</accession>
<evidence type="ECO:0000256" key="4">
    <source>
        <dbReference type="ARBA" id="ARBA00022989"/>
    </source>
</evidence>
<feature type="transmembrane region" description="Helical" evidence="6">
    <location>
        <begin position="221"/>
        <end position="244"/>
    </location>
</feature>
<dbReference type="PANTHER" id="PTHR30028:SF0">
    <property type="entry name" value="PROTEIN ALUMINUM SENSITIVE 3"/>
    <property type="match status" value="1"/>
</dbReference>
<organism evidence="7 8">
    <name type="scientific">Frigoriflavimonas asaccharolytica</name>
    <dbReference type="NCBI Taxonomy" id="2735899"/>
    <lineage>
        <taxon>Bacteria</taxon>
        <taxon>Pseudomonadati</taxon>
        <taxon>Bacteroidota</taxon>
        <taxon>Flavobacteriia</taxon>
        <taxon>Flavobacteriales</taxon>
        <taxon>Weeksellaceae</taxon>
        <taxon>Frigoriflavimonas</taxon>
    </lineage>
</organism>
<keyword evidence="4 6" id="KW-1133">Transmembrane helix</keyword>